<evidence type="ECO:0000313" key="6">
    <source>
        <dbReference type="Proteomes" id="UP001059844"/>
    </source>
</evidence>
<accession>A0ABY5IQ31</accession>
<dbReference type="Pfam" id="PF10369">
    <property type="entry name" value="ALS_ss_C"/>
    <property type="match status" value="1"/>
</dbReference>
<protein>
    <recommendedName>
        <fullName evidence="3">Acetolactate synthase small subunit</fullName>
        <shortName evidence="3">AHAS</shortName>
        <shortName evidence="3">ALS</shortName>
        <ecNumber evidence="3">2.2.1.6</ecNumber>
    </recommendedName>
    <alternativeName>
        <fullName evidence="3">Acetohydroxy-acid synthase small subunit</fullName>
    </alternativeName>
</protein>
<keyword evidence="3 5" id="KW-0808">Transferase</keyword>
<evidence type="ECO:0000313" key="5">
    <source>
        <dbReference type="EMBL" id="UUC44938.1"/>
    </source>
</evidence>
<comment type="similarity">
    <text evidence="3">Belongs to the acetolactate synthase small subunit family.</text>
</comment>
<evidence type="ECO:0000256" key="2">
    <source>
        <dbReference type="ARBA" id="ARBA00048670"/>
    </source>
</evidence>
<dbReference type="RefSeq" id="WP_256550623.1">
    <property type="nucleotide sequence ID" value="NZ_CP101751.1"/>
</dbReference>
<keyword evidence="3" id="KW-0028">Amino-acid biosynthesis</keyword>
<dbReference type="Proteomes" id="UP001059844">
    <property type="component" value="Chromosome"/>
</dbReference>
<dbReference type="InterPro" id="IPR004789">
    <property type="entry name" value="Acetalactate_synth_ssu"/>
</dbReference>
<dbReference type="PROSITE" id="PS51671">
    <property type="entry name" value="ACT"/>
    <property type="match status" value="1"/>
</dbReference>
<proteinExistence type="inferred from homology"/>
<comment type="pathway">
    <text evidence="3">Amino-acid biosynthesis; L-valine biosynthesis; L-valine from pyruvate: step 1/4.</text>
</comment>
<gene>
    <name evidence="5" type="primary">ilvN</name>
    <name evidence="5" type="ORF">NOX80_15065</name>
</gene>
<dbReference type="InterPro" id="IPR045865">
    <property type="entry name" value="ACT-like_dom_sf"/>
</dbReference>
<name>A0ABY5IQ31_9FLAO</name>
<dbReference type="NCBIfam" id="TIGR00119">
    <property type="entry name" value="acolac_sm"/>
    <property type="match status" value="1"/>
</dbReference>
<reference evidence="5" key="1">
    <citation type="submission" date="2022-07" db="EMBL/GenBank/DDBJ databases">
        <title>Isolation, identification, and degradation of a PFOSA degrading strain from sewage treatment plant.</title>
        <authorList>
            <person name="Zhang L."/>
            <person name="Huo Y."/>
        </authorList>
    </citation>
    <scope>NUCLEOTIDE SEQUENCE</scope>
    <source>
        <strain evidence="5">C1</strain>
    </source>
</reference>
<dbReference type="EMBL" id="CP101751">
    <property type="protein sequence ID" value="UUC44938.1"/>
    <property type="molecule type" value="Genomic_DNA"/>
</dbReference>
<dbReference type="SUPFAM" id="SSF55021">
    <property type="entry name" value="ACT-like"/>
    <property type="match status" value="2"/>
</dbReference>
<evidence type="ECO:0000256" key="3">
    <source>
        <dbReference type="RuleBase" id="RU368092"/>
    </source>
</evidence>
<dbReference type="Gene3D" id="3.30.70.260">
    <property type="match status" value="1"/>
</dbReference>
<comment type="pathway">
    <text evidence="3">Amino-acid biosynthesis; L-isoleucine biosynthesis; L-isoleucine from 2-oxobutanoate: step 1/4.</text>
</comment>
<dbReference type="InterPro" id="IPR019455">
    <property type="entry name" value="Acetolactate_synth_ssu_C"/>
</dbReference>
<evidence type="ECO:0000259" key="4">
    <source>
        <dbReference type="PROSITE" id="PS51671"/>
    </source>
</evidence>
<comment type="subunit">
    <text evidence="1 3">Dimer of large and small chains.</text>
</comment>
<dbReference type="GO" id="GO:0003984">
    <property type="term" value="F:acetolactate synthase activity"/>
    <property type="evidence" value="ECO:0007669"/>
    <property type="project" value="UniProtKB-EC"/>
</dbReference>
<organism evidence="5 6">
    <name type="scientific">Flavobacterium cerinum</name>
    <dbReference type="NCBI Taxonomy" id="2502784"/>
    <lineage>
        <taxon>Bacteria</taxon>
        <taxon>Pseudomonadati</taxon>
        <taxon>Bacteroidota</taxon>
        <taxon>Flavobacteriia</taxon>
        <taxon>Flavobacteriales</taxon>
        <taxon>Flavobacteriaceae</taxon>
        <taxon>Flavobacterium</taxon>
    </lineage>
</organism>
<feature type="domain" description="ACT" evidence="4">
    <location>
        <begin position="11"/>
        <end position="91"/>
    </location>
</feature>
<sequence length="173" mass="19963">MRAIDEKQQFTITIYTENDTGLINRIALLFFKKRINITTICAGPVQVANIQQFRIVVTETEENIRKLTYLLEKQVEVLKVYYHTDNELIGKETGMYKILIKNITSNPKVERLLSSYNFSIVAKDDNAIVFEVIGKCEAINELKDSLKDIGLEAFSRNTSMAKSEDGLYWRKEE</sequence>
<comment type="function">
    <text evidence="3">Catalyzes the conversion of 2 pyruvate molecules into acetolactate in the first common step of the biosynthetic pathway of the branched-amino acids such as leucine, isoleucine, and valine.</text>
</comment>
<dbReference type="PANTHER" id="PTHR30239:SF0">
    <property type="entry name" value="ACETOLACTATE SYNTHASE SMALL SUBUNIT 1, CHLOROPLASTIC"/>
    <property type="match status" value="1"/>
</dbReference>
<evidence type="ECO:0000256" key="1">
    <source>
        <dbReference type="ARBA" id="ARBA00011744"/>
    </source>
</evidence>
<dbReference type="PANTHER" id="PTHR30239">
    <property type="entry name" value="ACETOLACTATE SYNTHASE SMALL SUBUNIT"/>
    <property type="match status" value="1"/>
</dbReference>
<keyword evidence="6" id="KW-1185">Reference proteome</keyword>
<dbReference type="EC" id="2.2.1.6" evidence="3"/>
<dbReference type="InterPro" id="IPR002912">
    <property type="entry name" value="ACT_dom"/>
</dbReference>
<comment type="catalytic activity">
    <reaction evidence="2 3">
        <text>2 pyruvate + H(+) = (2S)-2-acetolactate + CO2</text>
        <dbReference type="Rhea" id="RHEA:25249"/>
        <dbReference type="ChEBI" id="CHEBI:15361"/>
        <dbReference type="ChEBI" id="CHEBI:15378"/>
        <dbReference type="ChEBI" id="CHEBI:16526"/>
        <dbReference type="ChEBI" id="CHEBI:58476"/>
        <dbReference type="EC" id="2.2.1.6"/>
    </reaction>
</comment>
<keyword evidence="3" id="KW-0100">Branched-chain amino acid biosynthesis</keyword>